<dbReference type="EMBL" id="JMKI01000053">
    <property type="protein sequence ID" value="KEJ91280.1"/>
    <property type="molecule type" value="Genomic_DNA"/>
</dbReference>
<dbReference type="AlphaFoldDB" id="A0A073INW2"/>
<sequence>MNFRKTFFVAAFCAAVVFSQARGEAEEKKLFEIKIPLEKGAAVVVTTPDGAEREVGRVNALPTATRWPSYTASAWGLPGTVCASAVNAIHMLVSVEGGKGRTMSVIPQETIAPAAGAGASVIISPKAGESLFGAWAPPVGALVLVEKPDKTAAPLAADNLPKPGDALLITADEFGGTPYMIDIENRPGGRVVAWRRGGCELLARVIRPLGGTGRFEGTLFQRAGAIRANHCGVIDVSTSPRGAVGGFQIIPWDHALKSKEMQNVWTMTQWLVVGAADGRSMMGGSAPLFKNGLVSGPASGERLWDVWSTYGRKSLVLARYGNGKWRRMKEAAGRGDDALKDITELRIYYPFTEEIQKIN</sequence>
<proteinExistence type="predicted"/>
<evidence type="ECO:0000313" key="1">
    <source>
        <dbReference type="EMBL" id="KEJ91280.1"/>
    </source>
</evidence>
<protein>
    <submittedName>
        <fullName evidence="1">Uncharacterized protein</fullName>
    </submittedName>
</protein>
<gene>
    <name evidence="1" type="ORF">EH55_11305</name>
</gene>
<dbReference type="OrthoDB" id="2152at2"/>
<dbReference type="GeneID" id="90984569"/>
<organism evidence="1 2">
    <name type="scientific">Synergistes jonesii</name>
    <dbReference type="NCBI Taxonomy" id="2754"/>
    <lineage>
        <taxon>Bacteria</taxon>
        <taxon>Thermotogati</taxon>
        <taxon>Synergistota</taxon>
        <taxon>Synergistia</taxon>
        <taxon>Synergistales</taxon>
        <taxon>Synergistaceae</taxon>
        <taxon>Synergistes</taxon>
    </lineage>
</organism>
<dbReference type="RefSeq" id="WP_037978309.1">
    <property type="nucleotide sequence ID" value="NZ_CAMETI010000018.1"/>
</dbReference>
<evidence type="ECO:0000313" key="2">
    <source>
        <dbReference type="Proteomes" id="UP000027665"/>
    </source>
</evidence>
<comment type="caution">
    <text evidence="1">The sequence shown here is derived from an EMBL/GenBank/DDBJ whole genome shotgun (WGS) entry which is preliminary data.</text>
</comment>
<reference evidence="1 2" key="1">
    <citation type="submission" date="2014-04" db="EMBL/GenBank/DDBJ databases">
        <title>Draft Genome Sequence of Synergistes jonesii.</title>
        <authorList>
            <person name="Coil D.A."/>
            <person name="Eisen J.A."/>
            <person name="Holland-Moritz H.E."/>
        </authorList>
    </citation>
    <scope>NUCLEOTIDE SEQUENCE [LARGE SCALE GENOMIC DNA]</scope>
    <source>
        <strain evidence="1 2">78-1</strain>
    </source>
</reference>
<accession>A0A073INW2</accession>
<keyword evidence="2" id="KW-1185">Reference proteome</keyword>
<dbReference type="eggNOG" id="ENOG502Z7R1">
    <property type="taxonomic scope" value="Bacteria"/>
</dbReference>
<dbReference type="STRING" id="2754.EH55_11305"/>
<name>A0A073INW2_9BACT</name>
<dbReference type="Proteomes" id="UP000027665">
    <property type="component" value="Unassembled WGS sequence"/>
</dbReference>